<dbReference type="VEuPathDB" id="MicrosporidiaDB:NEDG_00002"/>
<sequence length="181" mass="20290">MIMESNPVTSFGKVCKKIFEKTLWWPVLCLGVFCMGVSCADEVYVPEYITSLYTEQTMEFFERSCSDDWSNALKTVEKDGQRCLLKDQTQTIRISPEKYTLETVPAKLVEGIEFDTLIIRSSGPFDLAVLEKTLSSFGTINAYALELYKLDNNPNTICRALGEVPCGASTSTRLAIVLDHC</sequence>
<evidence type="ECO:0000313" key="2">
    <source>
        <dbReference type="Proteomes" id="UP000185944"/>
    </source>
</evidence>
<comment type="caution">
    <text evidence="1">The sequence shown here is derived from an EMBL/GenBank/DDBJ whole genome shotgun (WGS) entry which is preliminary data.</text>
</comment>
<gene>
    <name evidence="1" type="ORF">NEDG_00002</name>
</gene>
<dbReference type="EMBL" id="LTDL01000014">
    <property type="protein sequence ID" value="OAG31527.1"/>
    <property type="molecule type" value="Genomic_DNA"/>
</dbReference>
<keyword evidence="2" id="KW-1185">Reference proteome</keyword>
<name>A0A177EHW0_9MICR</name>
<proteinExistence type="predicted"/>
<reference evidence="1 2" key="1">
    <citation type="submission" date="2016-02" db="EMBL/GenBank/DDBJ databases">
        <title>Discovery of a natural microsporidian pathogen with a broad tissue tropism in Caenorhabditis elegans.</title>
        <authorList>
            <person name="Luallen R.J."/>
            <person name="Reinke A.W."/>
            <person name="Tong L."/>
            <person name="Botts M.R."/>
            <person name="Felix M.-A."/>
            <person name="Troemel E.R."/>
        </authorList>
    </citation>
    <scope>NUCLEOTIDE SEQUENCE [LARGE SCALE GENOMIC DNA]</scope>
    <source>
        <strain evidence="1 2">JUm2807</strain>
    </source>
</reference>
<organism evidence="1 2">
    <name type="scientific">Nematocida displodere</name>
    <dbReference type="NCBI Taxonomy" id="1805483"/>
    <lineage>
        <taxon>Eukaryota</taxon>
        <taxon>Fungi</taxon>
        <taxon>Fungi incertae sedis</taxon>
        <taxon>Microsporidia</taxon>
        <taxon>Nematocida</taxon>
    </lineage>
</organism>
<dbReference type="RefSeq" id="XP_067545128.1">
    <property type="nucleotide sequence ID" value="XM_067687420.1"/>
</dbReference>
<accession>A0A177EHW0</accession>
<dbReference type="Proteomes" id="UP000185944">
    <property type="component" value="Unassembled WGS sequence"/>
</dbReference>
<dbReference type="GeneID" id="93646352"/>
<evidence type="ECO:0000313" key="1">
    <source>
        <dbReference type="EMBL" id="OAG31527.1"/>
    </source>
</evidence>
<dbReference type="AlphaFoldDB" id="A0A177EHW0"/>
<protein>
    <submittedName>
        <fullName evidence="1">Uncharacterized protein</fullName>
    </submittedName>
</protein>